<dbReference type="AlphaFoldDB" id="A0A7W7TV24"/>
<sequence length="286" mass="30087">MPRALSHAGETDFAAAYDAVLAQWPRPTATSELRTPHGTTHVLHHGPEDGPPVLLLPSGGSTAASWGATAASLGATHRLHAVDLAGGPGHSRSDGLPIRTAADLRTWLDAVLDGLGLASAAFLGHSYGAWIALRYALAAPDRTDRLVLLDPTGCFAGFRPAYLLHALPMLLRPSAARAEAFLTWETGGAEHDRVLRRLDALAAEQPRQSPVTGPRPTPAELAALRPPALLFFAGQSRVHDARRVADRARATVPGVMTETLPAATHHTLPEGLPPAALTRIAAFLKG</sequence>
<protein>
    <submittedName>
        <fullName evidence="2">Pimeloyl-ACP methyl ester carboxylesterase</fullName>
    </submittedName>
</protein>
<evidence type="ECO:0000313" key="2">
    <source>
        <dbReference type="EMBL" id="MBB4979882.1"/>
    </source>
</evidence>
<dbReference type="PANTHER" id="PTHR43798:SF33">
    <property type="entry name" value="HYDROLASE, PUTATIVE (AFU_ORTHOLOGUE AFUA_2G14860)-RELATED"/>
    <property type="match status" value="1"/>
</dbReference>
<dbReference type="EMBL" id="JACHJY010000001">
    <property type="protein sequence ID" value="MBB4979882.1"/>
    <property type="molecule type" value="Genomic_DNA"/>
</dbReference>
<proteinExistence type="predicted"/>
<dbReference type="Gene3D" id="3.40.50.1820">
    <property type="entry name" value="alpha/beta hydrolase"/>
    <property type="match status" value="1"/>
</dbReference>
<name>A0A7W7TV24_9ACTN</name>
<dbReference type="PANTHER" id="PTHR43798">
    <property type="entry name" value="MONOACYLGLYCEROL LIPASE"/>
    <property type="match status" value="1"/>
</dbReference>
<dbReference type="RefSeq" id="WP_116161362.1">
    <property type="nucleotide sequence ID" value="NZ_JACHJY010000001.1"/>
</dbReference>
<accession>A0A7W7TV24</accession>
<comment type="caution">
    <text evidence="2">The sequence shown here is derived from an EMBL/GenBank/DDBJ whole genome shotgun (WGS) entry which is preliminary data.</text>
</comment>
<gene>
    <name evidence="2" type="ORF">GGE06_000770</name>
</gene>
<dbReference type="InterPro" id="IPR000073">
    <property type="entry name" value="AB_hydrolase_1"/>
</dbReference>
<dbReference type="GO" id="GO:0016020">
    <property type="term" value="C:membrane"/>
    <property type="evidence" value="ECO:0007669"/>
    <property type="project" value="TreeGrafter"/>
</dbReference>
<dbReference type="SUPFAM" id="SSF53474">
    <property type="entry name" value="alpha/beta-Hydrolases"/>
    <property type="match status" value="1"/>
</dbReference>
<evidence type="ECO:0000259" key="1">
    <source>
        <dbReference type="Pfam" id="PF12697"/>
    </source>
</evidence>
<reference evidence="2 3" key="1">
    <citation type="submission" date="2020-08" db="EMBL/GenBank/DDBJ databases">
        <title>Genomic Encyclopedia of Type Strains, Phase III (KMG-III): the genomes of soil and plant-associated and newly described type strains.</title>
        <authorList>
            <person name="Whitman W."/>
        </authorList>
    </citation>
    <scope>NUCLEOTIDE SEQUENCE [LARGE SCALE GENOMIC DNA]</scope>
    <source>
        <strain evidence="2 3">SFB5A</strain>
    </source>
</reference>
<dbReference type="GO" id="GO:0003824">
    <property type="term" value="F:catalytic activity"/>
    <property type="evidence" value="ECO:0007669"/>
    <property type="project" value="UniProtKB-ARBA"/>
</dbReference>
<dbReference type="Pfam" id="PF12697">
    <property type="entry name" value="Abhydrolase_6"/>
    <property type="match status" value="1"/>
</dbReference>
<dbReference type="Proteomes" id="UP000582643">
    <property type="component" value="Unassembled WGS sequence"/>
</dbReference>
<dbReference type="InterPro" id="IPR050266">
    <property type="entry name" value="AB_hydrolase_sf"/>
</dbReference>
<evidence type="ECO:0000313" key="3">
    <source>
        <dbReference type="Proteomes" id="UP000582643"/>
    </source>
</evidence>
<organism evidence="2 3">
    <name type="scientific">Streptomyces nymphaeiformis</name>
    <dbReference type="NCBI Taxonomy" id="2663842"/>
    <lineage>
        <taxon>Bacteria</taxon>
        <taxon>Bacillati</taxon>
        <taxon>Actinomycetota</taxon>
        <taxon>Actinomycetes</taxon>
        <taxon>Kitasatosporales</taxon>
        <taxon>Streptomycetaceae</taxon>
        <taxon>Streptomyces</taxon>
    </lineage>
</organism>
<keyword evidence="3" id="KW-1185">Reference proteome</keyword>
<feature type="domain" description="AB hydrolase-1" evidence="1">
    <location>
        <begin position="53"/>
        <end position="268"/>
    </location>
</feature>
<dbReference type="InterPro" id="IPR029058">
    <property type="entry name" value="AB_hydrolase_fold"/>
</dbReference>